<dbReference type="RefSeq" id="WP_243072907.1">
    <property type="nucleotide sequence ID" value="NZ_JAIVFL010000001.1"/>
</dbReference>
<comment type="caution">
    <text evidence="2">The sequence shown here is derived from an EMBL/GenBank/DDBJ whole genome shotgun (WGS) entry which is preliminary data.</text>
</comment>
<dbReference type="Gene3D" id="3.30.750.24">
    <property type="entry name" value="STAS domain"/>
    <property type="match status" value="1"/>
</dbReference>
<keyword evidence="3" id="KW-1185">Reference proteome</keyword>
<dbReference type="Pfam" id="PF01740">
    <property type="entry name" value="STAS"/>
    <property type="match status" value="1"/>
</dbReference>
<dbReference type="SUPFAM" id="SSF52091">
    <property type="entry name" value="SpoIIaa-like"/>
    <property type="match status" value="1"/>
</dbReference>
<feature type="domain" description="STAS" evidence="1">
    <location>
        <begin position="47"/>
        <end position="89"/>
    </location>
</feature>
<evidence type="ECO:0000313" key="2">
    <source>
        <dbReference type="EMBL" id="MCI4676748.1"/>
    </source>
</evidence>
<proteinExistence type="predicted"/>
<dbReference type="EMBL" id="JAIVFL010000001">
    <property type="protein sequence ID" value="MCI4676748.1"/>
    <property type="molecule type" value="Genomic_DNA"/>
</dbReference>
<dbReference type="Proteomes" id="UP001139068">
    <property type="component" value="Unassembled WGS sequence"/>
</dbReference>
<dbReference type="InterPro" id="IPR036513">
    <property type="entry name" value="STAS_dom_sf"/>
</dbReference>
<dbReference type="InterPro" id="IPR002645">
    <property type="entry name" value="STAS_dom"/>
</dbReference>
<gene>
    <name evidence="2" type="ORF">K9U37_18425</name>
</gene>
<evidence type="ECO:0000313" key="3">
    <source>
        <dbReference type="Proteomes" id="UP001139068"/>
    </source>
</evidence>
<organism evidence="2 3">
    <name type="scientific">Candidatus Mycolicibacterium alkanivorans</name>
    <dbReference type="NCBI Taxonomy" id="2954114"/>
    <lineage>
        <taxon>Bacteria</taxon>
        <taxon>Bacillati</taxon>
        <taxon>Actinomycetota</taxon>
        <taxon>Actinomycetes</taxon>
        <taxon>Mycobacteriales</taxon>
        <taxon>Mycobacteriaceae</taxon>
        <taxon>Mycolicibacterium</taxon>
    </lineage>
</organism>
<evidence type="ECO:0000259" key="1">
    <source>
        <dbReference type="PROSITE" id="PS50801"/>
    </source>
</evidence>
<reference evidence="2" key="1">
    <citation type="journal article" date="2022" name="ISME J.">
        <title>Identification of active gaseous-alkane degraders at natural gas seeps.</title>
        <authorList>
            <person name="Farhan Ul Haque M."/>
            <person name="Hernandez M."/>
            <person name="Crombie A.T."/>
            <person name="Murrell J.C."/>
        </authorList>
    </citation>
    <scope>NUCLEOTIDE SEQUENCE</scope>
    <source>
        <strain evidence="2">ANDR5</strain>
    </source>
</reference>
<protein>
    <recommendedName>
        <fullName evidence="1">STAS domain-containing protein</fullName>
    </recommendedName>
</protein>
<sequence length="134" mass="14551">MSFAVSGPAAAARSVLSVTGLPVGSRNSLQLFIEWFNTTDVRIAAVGQIDMSTAQPFSHQVFRYAGNCRHLTLNLRKVTLFDCAGFAALCHIDDRCHMADVSWIVQPAGCVSRVVDFCDPLRRLPLSTGEHVSG</sequence>
<dbReference type="PROSITE" id="PS50801">
    <property type="entry name" value="STAS"/>
    <property type="match status" value="1"/>
</dbReference>
<name>A0ABS9Z093_9MYCO</name>
<accession>A0ABS9Z093</accession>